<evidence type="ECO:0000256" key="3">
    <source>
        <dbReference type="PIRSR" id="PIRSR005902-1"/>
    </source>
</evidence>
<dbReference type="SUPFAM" id="SSF51556">
    <property type="entry name" value="Metallo-dependent hydrolases"/>
    <property type="match status" value="1"/>
</dbReference>
<dbReference type="GO" id="GO:0005829">
    <property type="term" value="C:cytosol"/>
    <property type="evidence" value="ECO:0007669"/>
    <property type="project" value="TreeGrafter"/>
</dbReference>
<sequence length="271" mass="29933">MLQWKGRLMNARVRFIDTHLHLASVQFDDDRSEVITRALDTGVAALIEIGYDLASSHAAIALANAHPAIFAVVGIQPNHLHDLPPDWIEQIRALASHPKVVAIGEIGLDFYWMKSSPSEQEAAFRQQLALAGELGLPVVIHSRDAMSETIAVLRDAARGPGVIHSFSGDWEAAQACLELGFYLSFSGPLTFPKSTALHDVARQAPVDRLLIETDSPYLSPHPHRGQRNEPSRLIYIGQKVAELRQQSLAELAPQLWHNAMRAFPRLAAAWE</sequence>
<dbReference type="EMBL" id="CP001337">
    <property type="protein sequence ID" value="ACL23698.1"/>
    <property type="molecule type" value="Genomic_DNA"/>
</dbReference>
<organism evidence="4 5">
    <name type="scientific">Chloroflexus aggregans (strain MD-66 / DSM 9485)</name>
    <dbReference type="NCBI Taxonomy" id="326427"/>
    <lineage>
        <taxon>Bacteria</taxon>
        <taxon>Bacillati</taxon>
        <taxon>Chloroflexota</taxon>
        <taxon>Chloroflexia</taxon>
        <taxon>Chloroflexales</taxon>
        <taxon>Chloroflexineae</taxon>
        <taxon>Chloroflexaceae</taxon>
        <taxon>Chloroflexus</taxon>
    </lineage>
</organism>
<evidence type="ECO:0000313" key="4">
    <source>
        <dbReference type="EMBL" id="ACL23698.1"/>
    </source>
</evidence>
<feature type="binding site" evidence="3">
    <location>
        <position position="105"/>
    </location>
    <ligand>
        <name>a divalent metal cation</name>
        <dbReference type="ChEBI" id="CHEBI:60240"/>
        <label>1</label>
    </ligand>
</feature>
<evidence type="ECO:0000256" key="2">
    <source>
        <dbReference type="ARBA" id="ARBA00022801"/>
    </source>
</evidence>
<dbReference type="InterPro" id="IPR001130">
    <property type="entry name" value="TatD-like"/>
</dbReference>
<evidence type="ECO:0000313" key="5">
    <source>
        <dbReference type="Proteomes" id="UP000002508"/>
    </source>
</evidence>
<keyword evidence="2 4" id="KW-0378">Hydrolase</keyword>
<dbReference type="KEGG" id="cag:Cagg_0774"/>
<keyword evidence="1 3" id="KW-0479">Metal-binding</keyword>
<dbReference type="GO" id="GO:0046872">
    <property type="term" value="F:metal ion binding"/>
    <property type="evidence" value="ECO:0007669"/>
    <property type="project" value="UniProtKB-KW"/>
</dbReference>
<dbReference type="PANTHER" id="PTHR46124:SF2">
    <property type="entry name" value="D-AMINOACYL-TRNA DEACYLASE"/>
    <property type="match status" value="1"/>
</dbReference>
<dbReference type="GO" id="GO:0016788">
    <property type="term" value="F:hydrolase activity, acting on ester bonds"/>
    <property type="evidence" value="ECO:0007669"/>
    <property type="project" value="InterPro"/>
</dbReference>
<dbReference type="CDD" id="cd01310">
    <property type="entry name" value="TatD_DNAse"/>
    <property type="match status" value="1"/>
</dbReference>
<gene>
    <name evidence="4" type="ordered locus">Cagg_0774</name>
</gene>
<feature type="binding site" evidence="3">
    <location>
        <position position="21"/>
    </location>
    <ligand>
        <name>a divalent metal cation</name>
        <dbReference type="ChEBI" id="CHEBI:60240"/>
        <label>1</label>
    </ligand>
</feature>
<feature type="binding site" evidence="3">
    <location>
        <position position="164"/>
    </location>
    <ligand>
        <name>a divalent metal cation</name>
        <dbReference type="ChEBI" id="CHEBI:60240"/>
        <label>2</label>
    </ligand>
</feature>
<dbReference type="Gene3D" id="3.20.20.140">
    <property type="entry name" value="Metal-dependent hydrolases"/>
    <property type="match status" value="1"/>
</dbReference>
<evidence type="ECO:0000256" key="1">
    <source>
        <dbReference type="ARBA" id="ARBA00022723"/>
    </source>
</evidence>
<proteinExistence type="predicted"/>
<dbReference type="eggNOG" id="COG0084">
    <property type="taxonomic scope" value="Bacteria"/>
</dbReference>
<dbReference type="InterPro" id="IPR015991">
    <property type="entry name" value="TatD/YcfH-like"/>
</dbReference>
<dbReference type="HOGENOM" id="CLU_031506_4_0_0"/>
<dbReference type="PANTHER" id="PTHR46124">
    <property type="entry name" value="D-AMINOACYL-TRNA DEACYLASE"/>
    <property type="match status" value="1"/>
</dbReference>
<accession>B8G565</accession>
<protein>
    <submittedName>
        <fullName evidence="4">Hydrolase, TatD family</fullName>
    </submittedName>
</protein>
<dbReference type="PIRSF" id="PIRSF005902">
    <property type="entry name" value="DNase_TatD"/>
    <property type="match status" value="1"/>
</dbReference>
<dbReference type="STRING" id="326427.Cagg_0774"/>
<feature type="binding site" evidence="3">
    <location>
        <position position="214"/>
    </location>
    <ligand>
        <name>a divalent metal cation</name>
        <dbReference type="ChEBI" id="CHEBI:60240"/>
        <label>1</label>
    </ligand>
</feature>
<dbReference type="Proteomes" id="UP000002508">
    <property type="component" value="Chromosome"/>
</dbReference>
<dbReference type="Pfam" id="PF01026">
    <property type="entry name" value="TatD_DNase"/>
    <property type="match status" value="1"/>
</dbReference>
<reference evidence="4" key="1">
    <citation type="submission" date="2008-12" db="EMBL/GenBank/DDBJ databases">
        <title>Complete sequence of Chloroflexus aggregans DSM 9485.</title>
        <authorList>
            <consortium name="US DOE Joint Genome Institute"/>
            <person name="Lucas S."/>
            <person name="Copeland A."/>
            <person name="Lapidus A."/>
            <person name="Glavina del Rio T."/>
            <person name="Dalin E."/>
            <person name="Tice H."/>
            <person name="Pitluck S."/>
            <person name="Foster B."/>
            <person name="Larimer F."/>
            <person name="Land M."/>
            <person name="Hauser L."/>
            <person name="Kyrpides N."/>
            <person name="Mikhailova N."/>
            <person name="Bryant D."/>
            <person name="Richardson P."/>
        </authorList>
    </citation>
    <scope>NUCLEOTIDE SEQUENCE</scope>
    <source>
        <strain evidence="4">DSM 9485</strain>
    </source>
</reference>
<dbReference type="FunFam" id="3.20.20.140:FF:000005">
    <property type="entry name" value="TatD family hydrolase"/>
    <property type="match status" value="1"/>
</dbReference>
<feature type="binding site" evidence="3">
    <location>
        <position position="141"/>
    </location>
    <ligand>
        <name>a divalent metal cation</name>
        <dbReference type="ChEBI" id="CHEBI:60240"/>
        <label>2</label>
    </ligand>
</feature>
<keyword evidence="5" id="KW-1185">Reference proteome</keyword>
<name>B8G565_CHLAD</name>
<dbReference type="GO" id="GO:0004536">
    <property type="term" value="F:DNA nuclease activity"/>
    <property type="evidence" value="ECO:0007669"/>
    <property type="project" value="InterPro"/>
</dbReference>
<dbReference type="NCBIfam" id="TIGR00010">
    <property type="entry name" value="YchF/TatD family DNA exonuclease"/>
    <property type="match status" value="1"/>
</dbReference>
<dbReference type="AlphaFoldDB" id="B8G565"/>
<feature type="binding site" evidence="3">
    <location>
        <position position="19"/>
    </location>
    <ligand>
        <name>a divalent metal cation</name>
        <dbReference type="ChEBI" id="CHEBI:60240"/>
        <label>1</label>
    </ligand>
</feature>
<dbReference type="InterPro" id="IPR032466">
    <property type="entry name" value="Metal_Hydrolase"/>
</dbReference>